<dbReference type="InterPro" id="IPR003673">
    <property type="entry name" value="CoA-Trfase_fam_III"/>
</dbReference>
<dbReference type="Gene3D" id="3.40.50.10540">
    <property type="entry name" value="Crotonobetainyl-coa:carnitine coa-transferase, domain 1"/>
    <property type="match status" value="1"/>
</dbReference>
<dbReference type="InterPro" id="IPR044855">
    <property type="entry name" value="CoA-Trfase_III_dom3_sf"/>
</dbReference>
<dbReference type="HOGENOM" id="CLU_033975_0_0_6"/>
<keyword evidence="1" id="KW-0808">Transferase</keyword>
<proteinExistence type="predicted"/>
<dbReference type="GO" id="GO:0008410">
    <property type="term" value="F:CoA-transferase activity"/>
    <property type="evidence" value="ECO:0007669"/>
    <property type="project" value="TreeGrafter"/>
</dbReference>
<organism evidence="2 3">
    <name type="scientific">Pseudomonas mandelii JR-1</name>
    <dbReference type="NCBI Taxonomy" id="1147786"/>
    <lineage>
        <taxon>Bacteria</taxon>
        <taxon>Pseudomonadati</taxon>
        <taxon>Pseudomonadota</taxon>
        <taxon>Gammaproteobacteria</taxon>
        <taxon>Pseudomonadales</taxon>
        <taxon>Pseudomonadaceae</taxon>
        <taxon>Pseudomonas</taxon>
    </lineage>
</organism>
<reference evidence="2 3" key="1">
    <citation type="journal article" date="2012" name="J. Bacteriol.">
        <title>Genome sequence of cold-adapted Pseudomonas mandelii strain JR-1.</title>
        <authorList>
            <person name="Jang S.H."/>
            <person name="Kim J."/>
            <person name="Kim J."/>
            <person name="Hong S."/>
            <person name="Lee C."/>
        </authorList>
    </citation>
    <scope>NUCLEOTIDE SEQUENCE [LARGE SCALE GENOMIC DNA]</scope>
    <source>
        <strain evidence="2 3">JR-1</strain>
    </source>
</reference>
<gene>
    <name evidence="2" type="ORF">OU5_6049</name>
</gene>
<name>A0A024EL81_9PSED</name>
<dbReference type="PANTHER" id="PTHR48207">
    <property type="entry name" value="SUCCINATE--HYDROXYMETHYLGLUTARATE COA-TRANSFERASE"/>
    <property type="match status" value="1"/>
</dbReference>
<dbReference type="InterPro" id="IPR050483">
    <property type="entry name" value="CoA-transferase_III_domain"/>
</dbReference>
<sequence length="403" mass="43165">MLRTALDGLTVLDFTQIAAGPTATMLMADMGARVIKIESHEGELGRTLGPAWVGEDSALYHAFNRGKLGMSLDLKHPDSAAVIKRLVLQADVLVESMRPGVMARLGLSYEDLAALKPDLIYCSISAYGQEGPYADRAGVDGILQADSGLMSLIGTPNSAPSKVQAPVVDVVTGYMACMAVLAKLHAREKDGLGGHLDVSLMNSALALQQASLASFLCDGKLPTRIGSAAPYSAPNEAFEAADGWLMVAAYNGNRWPTLSRVLGHPEWIDDPRFASSAQRVVNREAMCAALTDVFHTRPVAHWLAVLREADILCSRVSDYNDVLAHPQIASNGMLVELHHPQHGVVRVPGFPVNSLEAAQTPYAPAPENGQHSRSVLRECDFSEDEIADLLASNAMHCPEVELA</sequence>
<dbReference type="EMBL" id="CP005960">
    <property type="protein sequence ID" value="AHZ73128.1"/>
    <property type="molecule type" value="Genomic_DNA"/>
</dbReference>
<dbReference type="OrthoDB" id="9058532at2"/>
<evidence type="ECO:0000256" key="1">
    <source>
        <dbReference type="ARBA" id="ARBA00022679"/>
    </source>
</evidence>
<dbReference type="Gene3D" id="3.30.1540.10">
    <property type="entry name" value="formyl-coa transferase, domain 3"/>
    <property type="match status" value="1"/>
</dbReference>
<dbReference type="RefSeq" id="WP_010455247.1">
    <property type="nucleotide sequence ID" value="NZ_CP005960.1"/>
</dbReference>
<dbReference type="AlphaFoldDB" id="A0A024EL81"/>
<dbReference type="Proteomes" id="UP000026913">
    <property type="component" value="Chromosome"/>
</dbReference>
<evidence type="ECO:0000313" key="2">
    <source>
        <dbReference type="EMBL" id="AHZ73128.1"/>
    </source>
</evidence>
<dbReference type="SUPFAM" id="SSF89796">
    <property type="entry name" value="CoA-transferase family III (CaiB/BaiF)"/>
    <property type="match status" value="1"/>
</dbReference>
<dbReference type="InterPro" id="IPR023606">
    <property type="entry name" value="CoA-Trfase_III_dom_1_sf"/>
</dbReference>
<protein>
    <recommendedName>
        <fullName evidence="4">L-carnitine dehydratase/bile acid-inducible protein F</fullName>
    </recommendedName>
</protein>
<evidence type="ECO:0000313" key="3">
    <source>
        <dbReference type="Proteomes" id="UP000026913"/>
    </source>
</evidence>
<accession>A0A024EL81</accession>
<evidence type="ECO:0008006" key="4">
    <source>
        <dbReference type="Google" id="ProtNLM"/>
    </source>
</evidence>
<dbReference type="KEGG" id="pman:OU5_6049"/>
<dbReference type="Pfam" id="PF02515">
    <property type="entry name" value="CoA_transf_3"/>
    <property type="match status" value="1"/>
</dbReference>
<dbReference type="PANTHER" id="PTHR48207:SF4">
    <property type="entry name" value="BLL6097 PROTEIN"/>
    <property type="match status" value="1"/>
</dbReference>